<name>A0A1Y4L4U9_9FIRM</name>
<comment type="caution">
    <text evidence="1">The sequence shown here is derived from an EMBL/GenBank/DDBJ whole genome shotgun (WGS) entry which is preliminary data.</text>
</comment>
<dbReference type="SUPFAM" id="SSF82771">
    <property type="entry name" value="GIY-YIG endonuclease"/>
    <property type="match status" value="1"/>
</dbReference>
<gene>
    <name evidence="1" type="ORF">B5F17_11805</name>
</gene>
<evidence type="ECO:0000313" key="2">
    <source>
        <dbReference type="Proteomes" id="UP000195897"/>
    </source>
</evidence>
<dbReference type="Proteomes" id="UP000195897">
    <property type="component" value="Unassembled WGS sequence"/>
</dbReference>
<evidence type="ECO:0000313" key="1">
    <source>
        <dbReference type="EMBL" id="OUP51805.1"/>
    </source>
</evidence>
<evidence type="ECO:0008006" key="3">
    <source>
        <dbReference type="Google" id="ProtNLM"/>
    </source>
</evidence>
<dbReference type="Gene3D" id="3.40.1440.10">
    <property type="entry name" value="GIY-YIG endonuclease"/>
    <property type="match status" value="1"/>
</dbReference>
<dbReference type="EMBL" id="NFKK01000017">
    <property type="protein sequence ID" value="OUP51805.1"/>
    <property type="molecule type" value="Genomic_DNA"/>
</dbReference>
<proteinExistence type="predicted"/>
<dbReference type="CDD" id="cd10446">
    <property type="entry name" value="GIY-YIG_unchar_1"/>
    <property type="match status" value="1"/>
</dbReference>
<reference evidence="2" key="1">
    <citation type="submission" date="2017-04" db="EMBL/GenBank/DDBJ databases">
        <title>Function of individual gut microbiota members based on whole genome sequencing of pure cultures obtained from chicken caecum.</title>
        <authorList>
            <person name="Medvecky M."/>
            <person name="Cejkova D."/>
            <person name="Polansky O."/>
            <person name="Karasova D."/>
            <person name="Kubasova T."/>
            <person name="Cizek A."/>
            <person name="Rychlik I."/>
        </authorList>
    </citation>
    <scope>NUCLEOTIDE SEQUENCE [LARGE SCALE GENOMIC DNA]</scope>
    <source>
        <strain evidence="2">An180</strain>
    </source>
</reference>
<sequence length="281" mass="32559">MAILYFSDILKKVGLEPAKVKLIRHALTDKGFRTCYDQKMVLEYTRQQKCSFSKGYDYWCVFISGKGTLAKLFACYKVNGSVPDTPDVMPQGFPYPEWFRGEGAYFDLQYVDLLQDYENRLTIDWGSSTRMWHQKGTTEKPIVSIQADEKKVFSGFENLILTYDNLKEIISNPTVYESWHTALSSVNAIYLIVDRETGKQYIGSAYGKNGLLGRWTCYVNSLHGHDKLIKELICAYPERYHQFQFSILQILPKTITDDEVIQIERLYKRKLLTIPFGLNDN</sequence>
<accession>A0A1Y4L4U9</accession>
<dbReference type="AlphaFoldDB" id="A0A1Y4L4U9"/>
<dbReference type="RefSeq" id="WP_087374089.1">
    <property type="nucleotide sequence ID" value="NZ_NFKK01000017.1"/>
</dbReference>
<protein>
    <recommendedName>
        <fullName evidence="3">GIY-YIG domain-containing protein</fullName>
    </recommendedName>
</protein>
<dbReference type="InterPro" id="IPR035901">
    <property type="entry name" value="GIY-YIG_endonuc_sf"/>
</dbReference>
<organism evidence="1 2">
    <name type="scientific">Butyricicoccus pullicaecorum</name>
    <dbReference type="NCBI Taxonomy" id="501571"/>
    <lineage>
        <taxon>Bacteria</taxon>
        <taxon>Bacillati</taxon>
        <taxon>Bacillota</taxon>
        <taxon>Clostridia</taxon>
        <taxon>Eubacteriales</taxon>
        <taxon>Butyricicoccaceae</taxon>
        <taxon>Butyricicoccus</taxon>
    </lineage>
</organism>